<proteinExistence type="evidence at transcript level"/>
<reference evidence="1" key="2">
    <citation type="journal article" date="2000" name="Genome Res.">
        <title>Normalization and subtraction of cap-trapper-selected cDNAs to prepare full-length cDNA libraries for rapid discovery of new genes.</title>
        <authorList>
            <person name="Carninci P."/>
            <person name="Shibata Y."/>
            <person name="Hayatsu N."/>
            <person name="Sugahara Y."/>
            <person name="Shibata K."/>
            <person name="Itoh M."/>
            <person name="Konno H."/>
            <person name="Okazaki Y."/>
            <person name="Muramatsu M."/>
            <person name="Hayashizaki Y."/>
        </authorList>
    </citation>
    <scope>NUCLEOTIDE SEQUENCE</scope>
    <source>
        <strain evidence="1">C57BL/6J</strain>
        <tissue evidence="1">Egg</tissue>
    </source>
</reference>
<dbReference type="PaxDb" id="10090-ENSMUSP00000098231"/>
<reference evidence="1" key="5">
    <citation type="journal article" date="2002" name="Nature">
        <title>Analysis of the mouse transcriptome based on functional annotation of 60,770 full-length cDNAs.</title>
        <authorList>
            <consortium name="The FANTOM Consortium and the RIKEN Genome Exploration Research Group Phase I and II Team"/>
        </authorList>
    </citation>
    <scope>NUCLEOTIDE SEQUENCE</scope>
    <source>
        <strain evidence="1">C57BL/6J</strain>
        <tissue evidence="1">Egg</tissue>
    </source>
</reference>
<dbReference type="Bgee" id="ENSMUSG00000072584">
    <property type="expression patterns" value="Expressed in animal zygote and 5 other cell types or tissues"/>
</dbReference>
<dbReference type="RNAct" id="Q3UT34">
    <property type="molecule type" value="protein"/>
</dbReference>
<dbReference type="HOGENOM" id="CLU_1562385_0_0_1"/>
<reference evidence="1" key="8">
    <citation type="journal article" date="2005" name="Science">
        <title>Antisense Transcription in the Mammalian Transcriptome.</title>
        <authorList>
            <consortium name="RIKEN Genome Exploration Research Group and Genome Science Group (Genome Network Project Core Group) and the FANTOM Consortium"/>
        </authorList>
    </citation>
    <scope>NUCLEOTIDE SEQUENCE</scope>
    <source>
        <strain evidence="1">C57BL/6J</strain>
        <tissue evidence="1">Egg</tissue>
    </source>
</reference>
<dbReference type="EMBL" id="AK139815">
    <property type="protein sequence ID" value="BAE24146.1"/>
    <property type="molecule type" value="mRNA"/>
</dbReference>
<dbReference type="MGI" id="MGI:3647008">
    <property type="gene designation" value="Gm7489"/>
</dbReference>
<reference evidence="1" key="1">
    <citation type="journal article" date="1999" name="Methods Enzymol.">
        <title>High-efficiency full-length cDNA cloning.</title>
        <authorList>
            <person name="Carninci P."/>
            <person name="Hayashizaki Y."/>
        </authorList>
    </citation>
    <scope>NUCLEOTIDE SEQUENCE</scope>
    <source>
        <strain evidence="1">C57BL/6J</strain>
        <tissue evidence="1">Egg</tissue>
    </source>
</reference>
<dbReference type="VEuPathDB" id="HostDB:ENSMUSG00000072584"/>
<reference evidence="1" key="3">
    <citation type="journal article" date="2000" name="Genome Res.">
        <title>RIKEN integrated sequence analysis (RISA) system--384-format sequencing pipeline with 384 multicapillary sequencer.</title>
        <authorList>
            <person name="Shibata K."/>
            <person name="Itoh M."/>
            <person name="Aizawa K."/>
            <person name="Nagaoka S."/>
            <person name="Sasaki N."/>
            <person name="Carninci P."/>
            <person name="Konno H."/>
            <person name="Akiyama J."/>
            <person name="Nishi K."/>
            <person name="Kitsunai T."/>
            <person name="Tashiro H."/>
            <person name="Itoh M."/>
            <person name="Sumi N."/>
            <person name="Ishii Y."/>
            <person name="Nakamura S."/>
            <person name="Hazama M."/>
            <person name="Nishine T."/>
            <person name="Harada A."/>
            <person name="Yamamoto R."/>
            <person name="Matsumoto H."/>
            <person name="Sakaguchi S."/>
            <person name="Ikegami T."/>
            <person name="Kashiwagi K."/>
            <person name="Fujiwake S."/>
            <person name="Inoue K."/>
            <person name="Togawa Y."/>
            <person name="Izawa M."/>
            <person name="Ohara E."/>
            <person name="Watahiki M."/>
            <person name="Yoneda Y."/>
            <person name="Ishikawa T."/>
            <person name="Ozawa K."/>
            <person name="Tanaka T."/>
            <person name="Matsuura S."/>
            <person name="Kawai J."/>
            <person name="Okazaki Y."/>
            <person name="Muramatsu M."/>
            <person name="Inoue Y."/>
            <person name="Kira A."/>
            <person name="Hayashizaki Y."/>
        </authorList>
    </citation>
    <scope>NUCLEOTIDE SEQUENCE</scope>
    <source>
        <strain evidence="1">C57BL/6J</strain>
        <tissue evidence="1">Egg</tissue>
    </source>
</reference>
<reference evidence="1" key="7">
    <citation type="journal article" date="2005" name="Science">
        <title>The Transcriptional Landscape of the Mammalian Genome.</title>
        <authorList>
            <consortium name="The FANTOM Consortium"/>
            <consortium name="Riken Genome Exploration Research Group and Genome Science Group (Genome Network Project Core Group)"/>
        </authorList>
    </citation>
    <scope>NUCLEOTIDE SEQUENCE</scope>
    <source>
        <strain evidence="1">C57BL/6J</strain>
        <tissue evidence="1">Egg</tissue>
    </source>
</reference>
<gene>
    <name evidence="2" type="primary">Gm7489</name>
    <name evidence="2" type="synonym">EG665097</name>
</gene>
<dbReference type="AlphaFoldDB" id="Q3UT34"/>
<accession>Q3UT34</accession>
<name>Q3UT34_MOUSE</name>
<protein>
    <submittedName>
        <fullName evidence="1">Uncharacterized protein</fullName>
    </submittedName>
</protein>
<evidence type="ECO:0000313" key="1">
    <source>
        <dbReference type="EMBL" id="BAE24146.1"/>
    </source>
</evidence>
<evidence type="ECO:0000313" key="2">
    <source>
        <dbReference type="MGI" id="MGI:3647008"/>
    </source>
</evidence>
<dbReference type="SMR" id="Q3UT34"/>
<organism evidence="1">
    <name type="scientific">Mus musculus</name>
    <name type="common">Mouse</name>
    <dbReference type="NCBI Taxonomy" id="10090"/>
    <lineage>
        <taxon>Eukaryota</taxon>
        <taxon>Metazoa</taxon>
        <taxon>Chordata</taxon>
        <taxon>Craniata</taxon>
        <taxon>Vertebrata</taxon>
        <taxon>Euteleostomi</taxon>
        <taxon>Mammalia</taxon>
        <taxon>Eutheria</taxon>
        <taxon>Euarchontoglires</taxon>
        <taxon>Glires</taxon>
        <taxon>Rodentia</taxon>
        <taxon>Myomorpha</taxon>
        <taxon>Muroidea</taxon>
        <taxon>Muridae</taxon>
        <taxon>Murinae</taxon>
        <taxon>Mus</taxon>
        <taxon>Mus</taxon>
    </lineage>
</organism>
<reference evidence="1" key="4">
    <citation type="journal article" date="2001" name="Nature">
        <title>Functional annotation of a full-length mouse cDNA collection.</title>
        <authorList>
            <consortium name="The RIKEN Genome Exploration Research Group Phase II Team and the FANTOM Consortium"/>
        </authorList>
    </citation>
    <scope>NUCLEOTIDE SEQUENCE</scope>
    <source>
        <strain evidence="1">C57BL/6J</strain>
        <tissue evidence="1">Egg</tissue>
    </source>
</reference>
<dbReference type="AGR" id="MGI:3647008"/>
<sequence length="171" mass="19106">MPSPRSGCLLKGILSPLMPLQELKFRCHNEGQEAIFYVTQPDPRLNPCLTVDSSQEASSAIASLQAQFHTISALLGRSRQRAEGAGRSEKRQLHTSPWGYSSILTLKRVSQQKGTYGKVSWISQQIVCWNQEPNYCTLPIQVASHTQRLPKPTRPGLHKIISHMPFLDCSP</sequence>
<reference evidence="1" key="6">
    <citation type="submission" date="2004-03" db="EMBL/GenBank/DDBJ databases">
        <authorList>
            <person name="Arakawa T."/>
            <person name="Carninci P."/>
            <person name="Fukuda S."/>
            <person name="Hashizume W."/>
            <person name="Hayashida K."/>
            <person name="Hori F."/>
            <person name="Iida J."/>
            <person name="Imamura K."/>
            <person name="Imotani K."/>
            <person name="Itoh M."/>
            <person name="Kanagawa S."/>
            <person name="Kawai J."/>
            <person name="Kojima M."/>
            <person name="Konno H."/>
            <person name="Murata M."/>
            <person name="Nakamura M."/>
            <person name="Ninomiya N."/>
            <person name="Nishiyori H."/>
            <person name="Nomura K."/>
            <person name="Ohno M."/>
            <person name="Sakazume N."/>
            <person name="Sano H."/>
            <person name="Sasaki D."/>
            <person name="Shibata K."/>
            <person name="Shiraki T."/>
            <person name="Tagami M."/>
            <person name="Tagami Y."/>
            <person name="Waki K."/>
            <person name="Watahiki A."/>
            <person name="Muramatsu M."/>
            <person name="Hayashizaki Y."/>
        </authorList>
    </citation>
    <scope>NUCLEOTIDE SEQUENCE</scope>
    <source>
        <strain evidence="1">C57BL/6J</strain>
        <tissue evidence="1">Egg</tissue>
    </source>
</reference>